<name>A0A3N1NSP1_9GAMM</name>
<organism evidence="10 11">
    <name type="scientific">Gallaecimonas pentaromativorans</name>
    <dbReference type="NCBI Taxonomy" id="584787"/>
    <lineage>
        <taxon>Bacteria</taxon>
        <taxon>Pseudomonadati</taxon>
        <taxon>Pseudomonadota</taxon>
        <taxon>Gammaproteobacteria</taxon>
        <taxon>Enterobacterales</taxon>
        <taxon>Gallaecimonadaceae</taxon>
        <taxon>Gallaecimonas</taxon>
    </lineage>
</organism>
<dbReference type="RefSeq" id="WP_123422580.1">
    <property type="nucleotide sequence ID" value="NZ_RJUL01000012.1"/>
</dbReference>
<evidence type="ECO:0000256" key="2">
    <source>
        <dbReference type="ARBA" id="ARBA00022475"/>
    </source>
</evidence>
<dbReference type="STRING" id="584787.GCA_001247655_00766"/>
<feature type="transmembrane region" description="Helical" evidence="8">
    <location>
        <begin position="150"/>
        <end position="174"/>
    </location>
</feature>
<keyword evidence="2" id="KW-1003">Cell membrane</keyword>
<keyword evidence="6 8" id="KW-1133">Transmembrane helix</keyword>
<dbReference type="InterPro" id="IPR050297">
    <property type="entry name" value="LipidA_mod_glycosyltrf_83"/>
</dbReference>
<evidence type="ECO:0000256" key="3">
    <source>
        <dbReference type="ARBA" id="ARBA00022676"/>
    </source>
</evidence>
<feature type="domain" description="Glycosyltransferase RgtA/B/C/D-like" evidence="9">
    <location>
        <begin position="53"/>
        <end position="212"/>
    </location>
</feature>
<proteinExistence type="predicted"/>
<evidence type="ECO:0000256" key="1">
    <source>
        <dbReference type="ARBA" id="ARBA00004651"/>
    </source>
</evidence>
<comment type="caution">
    <text evidence="10">The sequence shown here is derived from an EMBL/GenBank/DDBJ whole genome shotgun (WGS) entry which is preliminary data.</text>
</comment>
<protein>
    <submittedName>
        <fullName evidence="10">4-amino-4-deoxy-L-arabinose transferase-like glycosyltransferase</fullName>
    </submittedName>
</protein>
<dbReference type="GO" id="GO:0009103">
    <property type="term" value="P:lipopolysaccharide biosynthetic process"/>
    <property type="evidence" value="ECO:0007669"/>
    <property type="project" value="UniProtKB-ARBA"/>
</dbReference>
<keyword evidence="11" id="KW-1185">Reference proteome</keyword>
<comment type="subcellular location">
    <subcellularLocation>
        <location evidence="1">Cell membrane</location>
        <topology evidence="1">Multi-pass membrane protein</topology>
    </subcellularLocation>
</comment>
<feature type="transmembrane region" description="Helical" evidence="8">
    <location>
        <begin position="194"/>
        <end position="214"/>
    </location>
</feature>
<feature type="transmembrane region" description="Helical" evidence="8">
    <location>
        <begin position="357"/>
        <end position="373"/>
    </location>
</feature>
<evidence type="ECO:0000313" key="10">
    <source>
        <dbReference type="EMBL" id="ROQ19163.1"/>
    </source>
</evidence>
<evidence type="ECO:0000256" key="8">
    <source>
        <dbReference type="SAM" id="Phobius"/>
    </source>
</evidence>
<dbReference type="EMBL" id="RJUL01000012">
    <property type="protein sequence ID" value="ROQ19163.1"/>
    <property type="molecule type" value="Genomic_DNA"/>
</dbReference>
<dbReference type="GO" id="GO:0016763">
    <property type="term" value="F:pentosyltransferase activity"/>
    <property type="evidence" value="ECO:0007669"/>
    <property type="project" value="TreeGrafter"/>
</dbReference>
<reference evidence="10 11" key="1">
    <citation type="submission" date="2018-11" db="EMBL/GenBank/DDBJ databases">
        <title>Genomic Encyclopedia of Type Strains, Phase IV (KMG-IV): sequencing the most valuable type-strain genomes for metagenomic binning, comparative biology and taxonomic classification.</title>
        <authorList>
            <person name="Goeker M."/>
        </authorList>
    </citation>
    <scope>NUCLEOTIDE SEQUENCE [LARGE SCALE GENOMIC DNA]</scope>
    <source>
        <strain evidence="10 11">DSM 21945</strain>
    </source>
</reference>
<keyword evidence="3" id="KW-0328">Glycosyltransferase</keyword>
<feature type="transmembrane region" description="Helical" evidence="8">
    <location>
        <begin position="325"/>
        <end position="345"/>
    </location>
</feature>
<dbReference type="Proteomes" id="UP000268033">
    <property type="component" value="Unassembled WGS sequence"/>
</dbReference>
<dbReference type="GO" id="GO:0010041">
    <property type="term" value="P:response to iron(III) ion"/>
    <property type="evidence" value="ECO:0007669"/>
    <property type="project" value="TreeGrafter"/>
</dbReference>
<keyword evidence="7 8" id="KW-0472">Membrane</keyword>
<dbReference type="AlphaFoldDB" id="A0A3N1NSP1"/>
<gene>
    <name evidence="10" type="ORF">EDC28_11283</name>
</gene>
<evidence type="ECO:0000259" key="9">
    <source>
        <dbReference type="Pfam" id="PF13231"/>
    </source>
</evidence>
<evidence type="ECO:0000256" key="5">
    <source>
        <dbReference type="ARBA" id="ARBA00022692"/>
    </source>
</evidence>
<dbReference type="InterPro" id="IPR038731">
    <property type="entry name" value="RgtA/B/C-like"/>
</dbReference>
<evidence type="ECO:0000256" key="7">
    <source>
        <dbReference type="ARBA" id="ARBA00023136"/>
    </source>
</evidence>
<dbReference type="Pfam" id="PF13231">
    <property type="entry name" value="PMT_2"/>
    <property type="match status" value="1"/>
</dbReference>
<feature type="transmembrane region" description="Helical" evidence="8">
    <location>
        <begin position="247"/>
        <end position="267"/>
    </location>
</feature>
<feature type="transmembrane region" description="Helical" evidence="8">
    <location>
        <begin position="110"/>
        <end position="138"/>
    </location>
</feature>
<sequence>MLWLMGLAVVCVRLLAFPLLPVDETRYLSVAWEMHQSSNWLVPHINGEPYPQKPPLMFWLLNIGWLLGIGSDFLSRLVVPMAGLMNVLALRALIVSVAPRQQQLAALSPWLLLGAFSWQVFMALTMFDMLVCLFLLLALTSLFKAQQNRYWAVVSGIAVGLGMLTKGPVFLLYWLPIGLSAFYWRPEHLALKRWYQGLAMATVVGIAVILAWAIPAAMAGGSDYAQAIFWRQSAGRVANAFAHTRPWYWYLMLLPLFLLPWVAMPFWKGRIAAAPWQRFVLCGFFPQLVLFSIISSKQLHYLIPTFPFAAVWLAGKWLELPGRRWGFMALLVAFAAAIGFLPELLAHSFPGSAVPGAMRWMALLPLLLAAWVYRRPFAMLVAFPLTVQLLLCLAGPVIRPYYDFKPFAQQITQMQDQGTPVAYIGHYANQFRFLGRGDRDLVALGKPADVQAWASQHPQGLLVAVVKKPSEQMRRLATEVYPYRTRFFVLMPSRDWLMLDTAAEDEE</sequence>
<evidence type="ECO:0000256" key="6">
    <source>
        <dbReference type="ARBA" id="ARBA00022989"/>
    </source>
</evidence>
<feature type="transmembrane region" description="Helical" evidence="8">
    <location>
        <begin position="279"/>
        <end position="295"/>
    </location>
</feature>
<evidence type="ECO:0000313" key="11">
    <source>
        <dbReference type="Proteomes" id="UP000268033"/>
    </source>
</evidence>
<keyword evidence="4 10" id="KW-0808">Transferase</keyword>
<keyword evidence="5 8" id="KW-0812">Transmembrane</keyword>
<accession>A0A3N1NSP1</accession>
<evidence type="ECO:0000256" key="4">
    <source>
        <dbReference type="ARBA" id="ARBA00022679"/>
    </source>
</evidence>
<feature type="transmembrane region" description="Helical" evidence="8">
    <location>
        <begin position="380"/>
        <end position="402"/>
    </location>
</feature>
<dbReference type="PANTHER" id="PTHR33908:SF3">
    <property type="entry name" value="UNDECAPRENYL PHOSPHATE-ALPHA-4-AMINO-4-DEOXY-L-ARABINOSE ARABINOSYL TRANSFERASE"/>
    <property type="match status" value="1"/>
</dbReference>
<dbReference type="PANTHER" id="PTHR33908">
    <property type="entry name" value="MANNOSYLTRANSFERASE YKCB-RELATED"/>
    <property type="match status" value="1"/>
</dbReference>
<dbReference type="GO" id="GO:0005886">
    <property type="term" value="C:plasma membrane"/>
    <property type="evidence" value="ECO:0007669"/>
    <property type="project" value="UniProtKB-SubCell"/>
</dbReference>